<reference evidence="2" key="1">
    <citation type="journal article" date="2022" name="Nat. Commun.">
        <title>Chromosome evolution and the genetic basis of agronomically important traits in greater yam.</title>
        <authorList>
            <person name="Bredeson J.V."/>
            <person name="Lyons J.B."/>
            <person name="Oniyinde I.O."/>
            <person name="Okereke N.R."/>
            <person name="Kolade O."/>
            <person name="Nnabue I."/>
            <person name="Nwadili C.O."/>
            <person name="Hribova E."/>
            <person name="Parker M."/>
            <person name="Nwogha J."/>
            <person name="Shu S."/>
            <person name="Carlson J."/>
            <person name="Kariba R."/>
            <person name="Muthemba S."/>
            <person name="Knop K."/>
            <person name="Barton G.J."/>
            <person name="Sherwood A.V."/>
            <person name="Lopez-Montes A."/>
            <person name="Asiedu R."/>
            <person name="Jamnadass R."/>
            <person name="Muchugi A."/>
            <person name="Goodstein D."/>
            <person name="Egesi C.N."/>
            <person name="Featherston J."/>
            <person name="Asfaw A."/>
            <person name="Simpson G.G."/>
            <person name="Dolezel J."/>
            <person name="Hendre P.S."/>
            <person name="Van Deynze A."/>
            <person name="Kumar P.L."/>
            <person name="Obidiegwu J.E."/>
            <person name="Bhattacharjee R."/>
            <person name="Rokhsar D.S."/>
        </authorList>
    </citation>
    <scope>NUCLEOTIDE SEQUENCE [LARGE SCALE GENOMIC DNA]</scope>
    <source>
        <strain evidence="2">cv. TDa95/00328</strain>
    </source>
</reference>
<organism evidence="1 2">
    <name type="scientific">Dioscorea alata</name>
    <name type="common">Purple yam</name>
    <dbReference type="NCBI Taxonomy" id="55571"/>
    <lineage>
        <taxon>Eukaryota</taxon>
        <taxon>Viridiplantae</taxon>
        <taxon>Streptophyta</taxon>
        <taxon>Embryophyta</taxon>
        <taxon>Tracheophyta</taxon>
        <taxon>Spermatophyta</taxon>
        <taxon>Magnoliopsida</taxon>
        <taxon>Liliopsida</taxon>
        <taxon>Dioscoreales</taxon>
        <taxon>Dioscoreaceae</taxon>
        <taxon>Dioscorea</taxon>
    </lineage>
</organism>
<dbReference type="Proteomes" id="UP000827976">
    <property type="component" value="Chromosome 9"/>
</dbReference>
<accession>A0ACB7VET8</accession>
<evidence type="ECO:0000313" key="1">
    <source>
        <dbReference type="EMBL" id="KAH7672256.1"/>
    </source>
</evidence>
<keyword evidence="1" id="KW-0689">Ribosomal protein</keyword>
<comment type="caution">
    <text evidence="1">The sequence shown here is derived from an EMBL/GenBank/DDBJ whole genome shotgun (WGS) entry which is preliminary data.</text>
</comment>
<dbReference type="EMBL" id="CM037019">
    <property type="protein sequence ID" value="KAH7672256.1"/>
    <property type="molecule type" value="Genomic_DNA"/>
</dbReference>
<proteinExistence type="predicted"/>
<evidence type="ECO:0000313" key="2">
    <source>
        <dbReference type="Proteomes" id="UP000827976"/>
    </source>
</evidence>
<gene>
    <name evidence="1" type="ORF">IHE45_09G043700</name>
</gene>
<protein>
    <submittedName>
        <fullName evidence="1">Ribosomal protein S21 protein</fullName>
    </submittedName>
</protein>
<name>A0ACB7VET8_DIOAL</name>
<keyword evidence="2" id="KW-1185">Reference proteome</keyword>
<sequence>MATTSCHLLQLHFPKFPSFSPFRPPSSLSLPPRRSLRLSAAFSGPISPESDGIAVAHPALANANVLFFRSGYNVQIVVDENESEEALLRRFRREVSKAGIIQECKRRRFYENPQEERKRKAREASRRNRRRRSGPRFQSSSQSQSDEAATKKEDDLDDNWDLPAGDLPY</sequence>
<keyword evidence="1" id="KW-0687">Ribonucleoprotein</keyword>